<reference evidence="1" key="3">
    <citation type="submission" date="2025-09" db="UniProtKB">
        <authorList>
            <consortium name="Ensembl"/>
        </authorList>
    </citation>
    <scope>IDENTIFICATION</scope>
</reference>
<dbReference type="Ensembl" id="ENSCSAVT00000009540.1">
    <property type="protein sequence ID" value="ENSCSAVP00000009423.1"/>
    <property type="gene ID" value="ENSCSAVG00000005550.1"/>
</dbReference>
<accession>H2YVR2</accession>
<reference evidence="1" key="2">
    <citation type="submission" date="2025-08" db="UniProtKB">
        <authorList>
            <consortium name="Ensembl"/>
        </authorList>
    </citation>
    <scope>IDENTIFICATION</scope>
</reference>
<organism evidence="1 2">
    <name type="scientific">Ciona savignyi</name>
    <name type="common">Pacific transparent sea squirt</name>
    <dbReference type="NCBI Taxonomy" id="51511"/>
    <lineage>
        <taxon>Eukaryota</taxon>
        <taxon>Metazoa</taxon>
        <taxon>Chordata</taxon>
        <taxon>Tunicata</taxon>
        <taxon>Ascidiacea</taxon>
        <taxon>Phlebobranchia</taxon>
        <taxon>Cionidae</taxon>
        <taxon>Ciona</taxon>
    </lineage>
</organism>
<reference evidence="2" key="1">
    <citation type="submission" date="2003-08" db="EMBL/GenBank/DDBJ databases">
        <authorList>
            <person name="Birren B."/>
            <person name="Nusbaum C."/>
            <person name="Abebe A."/>
            <person name="Abouelleil A."/>
            <person name="Adekoya E."/>
            <person name="Ait-zahra M."/>
            <person name="Allen N."/>
            <person name="Allen T."/>
            <person name="An P."/>
            <person name="Anderson M."/>
            <person name="Anderson S."/>
            <person name="Arachchi H."/>
            <person name="Armbruster J."/>
            <person name="Bachantsang P."/>
            <person name="Baldwin J."/>
            <person name="Barry A."/>
            <person name="Bayul T."/>
            <person name="Blitshsteyn B."/>
            <person name="Bloom T."/>
            <person name="Blye J."/>
            <person name="Boguslavskiy L."/>
            <person name="Borowsky M."/>
            <person name="Boukhgalter B."/>
            <person name="Brunache A."/>
            <person name="Butler J."/>
            <person name="Calixte N."/>
            <person name="Calvo S."/>
            <person name="Camarata J."/>
            <person name="Campo K."/>
            <person name="Chang J."/>
            <person name="Cheshatsang Y."/>
            <person name="Citroen M."/>
            <person name="Collymore A."/>
            <person name="Considine T."/>
            <person name="Cook A."/>
            <person name="Cooke P."/>
            <person name="Corum B."/>
            <person name="Cuomo C."/>
            <person name="David R."/>
            <person name="Dawoe T."/>
            <person name="Degray S."/>
            <person name="Dodge S."/>
            <person name="Dooley K."/>
            <person name="Dorje P."/>
            <person name="Dorjee K."/>
            <person name="Dorris L."/>
            <person name="Duffey N."/>
            <person name="Dupes A."/>
            <person name="Elkins T."/>
            <person name="Engels R."/>
            <person name="Erickson J."/>
            <person name="Farina A."/>
            <person name="Faro S."/>
            <person name="Ferreira P."/>
            <person name="Fischer H."/>
            <person name="Fitzgerald M."/>
            <person name="Foley K."/>
            <person name="Gage D."/>
            <person name="Galagan J."/>
            <person name="Gearin G."/>
            <person name="Gnerre S."/>
            <person name="Gnirke A."/>
            <person name="Goyette A."/>
            <person name="Graham J."/>
            <person name="Grandbois E."/>
            <person name="Gyaltsen K."/>
            <person name="Hafez N."/>
            <person name="Hagopian D."/>
            <person name="Hagos B."/>
            <person name="Hall J."/>
            <person name="Hatcher B."/>
            <person name="Heller A."/>
            <person name="Higgins H."/>
            <person name="Honan T."/>
            <person name="Horn A."/>
            <person name="Houde N."/>
            <person name="Hughes L."/>
            <person name="Hulme W."/>
            <person name="Husby E."/>
            <person name="Iliev I."/>
            <person name="Jaffe D."/>
            <person name="Jones C."/>
            <person name="Kamal M."/>
            <person name="Kamat A."/>
            <person name="Kamvysselis M."/>
            <person name="Karlsson E."/>
            <person name="Kells C."/>
            <person name="Kieu A."/>
            <person name="Kisner P."/>
            <person name="Kodira C."/>
            <person name="Kulbokas E."/>
            <person name="Labutti K."/>
            <person name="Lama D."/>
            <person name="Landers T."/>
            <person name="Leger J."/>
            <person name="Levine S."/>
            <person name="Lewis D."/>
            <person name="Lewis T."/>
            <person name="Lindblad-toh K."/>
            <person name="Liu X."/>
            <person name="Lokyitsang T."/>
            <person name="Lokyitsang Y."/>
            <person name="Lucien O."/>
            <person name="Lui A."/>
            <person name="Ma L.J."/>
            <person name="Mabbitt R."/>
            <person name="Macdonald J."/>
            <person name="Maclean C."/>
            <person name="Major J."/>
            <person name="Manning J."/>
            <person name="Marabella R."/>
            <person name="Maru K."/>
            <person name="Matthews C."/>
            <person name="Mauceli E."/>
            <person name="Mccarthy M."/>
            <person name="Mcdonough S."/>
            <person name="Mcghee T."/>
            <person name="Meldrim J."/>
            <person name="Meneus L."/>
            <person name="Mesirov J."/>
            <person name="Mihalev A."/>
            <person name="Mihova T."/>
            <person name="Mikkelsen T."/>
            <person name="Mlenga V."/>
            <person name="Moru K."/>
            <person name="Mozes J."/>
            <person name="Mulrain L."/>
            <person name="Munson G."/>
            <person name="Naylor J."/>
            <person name="Newes C."/>
            <person name="Nguyen C."/>
            <person name="Nguyen N."/>
            <person name="Nguyen T."/>
            <person name="Nicol R."/>
            <person name="Nielsen C."/>
            <person name="Nizzari M."/>
            <person name="Norbu C."/>
            <person name="Norbu N."/>
            <person name="O'donnell P."/>
            <person name="Okoawo O."/>
            <person name="O'leary S."/>
            <person name="Omotosho B."/>
            <person name="O'neill K."/>
            <person name="Osman S."/>
            <person name="Parker S."/>
            <person name="Perrin D."/>
            <person name="Phunkhang P."/>
            <person name="Piqani B."/>
            <person name="Purcell S."/>
            <person name="Rachupka T."/>
            <person name="Ramasamy U."/>
            <person name="Rameau R."/>
            <person name="Ray V."/>
            <person name="Raymond C."/>
            <person name="Retta R."/>
            <person name="Richardson S."/>
            <person name="Rise C."/>
            <person name="Rodriguez J."/>
            <person name="Rogers J."/>
            <person name="Rogov P."/>
            <person name="Rutman M."/>
            <person name="Schupbach R."/>
            <person name="Seaman C."/>
            <person name="Settipalli S."/>
            <person name="Sharpe T."/>
            <person name="Sheridan J."/>
            <person name="Sherpa N."/>
            <person name="Shi J."/>
            <person name="Smirnov S."/>
            <person name="Smith C."/>
            <person name="Sougnez C."/>
            <person name="Spencer B."/>
            <person name="Stalker J."/>
            <person name="Stange-thomann N."/>
            <person name="Stavropoulos S."/>
            <person name="Stetson K."/>
            <person name="Stone C."/>
            <person name="Stone S."/>
            <person name="Stubbs M."/>
            <person name="Talamas J."/>
            <person name="Tchuinga P."/>
            <person name="Tenzing P."/>
            <person name="Tesfaye S."/>
            <person name="Theodore J."/>
            <person name="Thoulutsang Y."/>
            <person name="Topham K."/>
            <person name="Towey S."/>
            <person name="Tsamla T."/>
            <person name="Tsomo N."/>
            <person name="Vallee D."/>
            <person name="Vassiliev H."/>
            <person name="Venkataraman V."/>
            <person name="Vinson J."/>
            <person name="Vo A."/>
            <person name="Wade C."/>
            <person name="Wang S."/>
            <person name="Wangchuk T."/>
            <person name="Wangdi T."/>
            <person name="Whittaker C."/>
            <person name="Wilkinson J."/>
            <person name="Wu Y."/>
            <person name="Wyman D."/>
            <person name="Yadav S."/>
            <person name="Yang S."/>
            <person name="Yang X."/>
            <person name="Yeager S."/>
            <person name="Yee E."/>
            <person name="Young G."/>
            <person name="Zainoun J."/>
            <person name="Zembeck L."/>
            <person name="Zimmer A."/>
            <person name="Zody M."/>
            <person name="Lander E."/>
        </authorList>
    </citation>
    <scope>NUCLEOTIDE SEQUENCE [LARGE SCALE GENOMIC DNA]</scope>
</reference>
<sequence length="77" mass="8998">MTTEGGRGSQVGVIRSQWWLPQRQELNWGTNHPVSHWLLLVSLIFSINSLRWMLCDVITEDNPSMQTLQQTWVQTFN</sequence>
<evidence type="ECO:0000313" key="2">
    <source>
        <dbReference type="Proteomes" id="UP000007875"/>
    </source>
</evidence>
<dbReference type="AlphaFoldDB" id="H2YVR2"/>
<name>H2YVR2_CIOSA</name>
<dbReference type="Proteomes" id="UP000007875">
    <property type="component" value="Unassembled WGS sequence"/>
</dbReference>
<dbReference type="HOGENOM" id="CLU_2637350_0_0_1"/>
<keyword evidence="2" id="KW-1185">Reference proteome</keyword>
<dbReference type="InParanoid" id="H2YVR2"/>
<evidence type="ECO:0000313" key="1">
    <source>
        <dbReference type="Ensembl" id="ENSCSAVP00000009423.1"/>
    </source>
</evidence>
<protein>
    <submittedName>
        <fullName evidence="1">Uncharacterized protein</fullName>
    </submittedName>
</protein>
<proteinExistence type="predicted"/>